<accession>A0A8D8SSH3</accession>
<reference evidence="1" key="1">
    <citation type="submission" date="2021-05" db="EMBL/GenBank/DDBJ databases">
        <authorList>
            <person name="Alioto T."/>
            <person name="Alioto T."/>
            <person name="Gomez Garrido J."/>
        </authorList>
    </citation>
    <scope>NUCLEOTIDE SEQUENCE</scope>
</reference>
<organism evidence="1">
    <name type="scientific">Cacopsylla melanoneura</name>
    <dbReference type="NCBI Taxonomy" id="428564"/>
    <lineage>
        <taxon>Eukaryota</taxon>
        <taxon>Metazoa</taxon>
        <taxon>Ecdysozoa</taxon>
        <taxon>Arthropoda</taxon>
        <taxon>Hexapoda</taxon>
        <taxon>Insecta</taxon>
        <taxon>Pterygota</taxon>
        <taxon>Neoptera</taxon>
        <taxon>Paraneoptera</taxon>
        <taxon>Hemiptera</taxon>
        <taxon>Sternorrhyncha</taxon>
        <taxon>Psylloidea</taxon>
        <taxon>Psyllidae</taxon>
        <taxon>Psyllinae</taxon>
        <taxon>Cacopsylla</taxon>
    </lineage>
</organism>
<dbReference type="EMBL" id="HBUF01235351">
    <property type="protein sequence ID" value="CAG6675007.1"/>
    <property type="molecule type" value="Transcribed_RNA"/>
</dbReference>
<protein>
    <submittedName>
        <fullName evidence="1">Uncharacterized protein</fullName>
    </submittedName>
</protein>
<proteinExistence type="predicted"/>
<dbReference type="EMBL" id="HBUF01235352">
    <property type="protein sequence ID" value="CAG6675008.1"/>
    <property type="molecule type" value="Transcribed_RNA"/>
</dbReference>
<sequence>MSYQEKNFLGDLGSSSYLNYGQEVLDVLNISQLLTSNSLNSNKLESYLPFFPFSDVLNISQLLSSNSLNSNKLESYLPFFPFSDVLNISQLLSSNSLNS</sequence>
<name>A0A8D8SSH3_9HEMI</name>
<dbReference type="AlphaFoldDB" id="A0A8D8SSH3"/>
<evidence type="ECO:0000313" key="1">
    <source>
        <dbReference type="EMBL" id="CAG6675008.1"/>
    </source>
</evidence>